<gene>
    <name evidence="3" type="ORF">ACFFRH_41565</name>
</gene>
<dbReference type="SUPFAM" id="SSF51366">
    <property type="entry name" value="Ribulose-phoshate binding barrel"/>
    <property type="match status" value="1"/>
</dbReference>
<keyword evidence="4" id="KW-1185">Reference proteome</keyword>
<evidence type="ECO:0000313" key="4">
    <source>
        <dbReference type="Proteomes" id="UP001589610"/>
    </source>
</evidence>
<evidence type="ECO:0000256" key="1">
    <source>
        <dbReference type="ARBA" id="ARBA00022723"/>
    </source>
</evidence>
<dbReference type="RefSeq" id="WP_344748856.1">
    <property type="nucleotide sequence ID" value="NZ_BAAAWW010000172.1"/>
</dbReference>
<keyword evidence="1" id="KW-0479">Metal-binding</keyword>
<dbReference type="Proteomes" id="UP001589610">
    <property type="component" value="Unassembled WGS sequence"/>
</dbReference>
<dbReference type="InterPro" id="IPR000056">
    <property type="entry name" value="Ribul_P_3_epim-like"/>
</dbReference>
<dbReference type="InterPro" id="IPR013785">
    <property type="entry name" value="Aldolase_TIM"/>
</dbReference>
<dbReference type="PANTHER" id="PTHR11749">
    <property type="entry name" value="RIBULOSE-5-PHOSPHATE-3-EPIMERASE"/>
    <property type="match status" value="1"/>
</dbReference>
<sequence>MAERMRIAGSLWSVPPAAQASEAHRLRDAGLDVLHWDTTDGVFAREGGFSVETAAAMTGESGMRAEAHLMVTDPLARLDAWTGFCELVIVHAEAEGWRAALDRIERRGSRPALALSRGTPATFVPSDELAVLTMSVVPGEAGATFDESALATVRALREAASGASRLLGLDGGVTREIGRRATASGADWLVSGTDLFGSSTPRAWLSDVRGAQAPSHD</sequence>
<evidence type="ECO:0000313" key="3">
    <source>
        <dbReference type="EMBL" id="MFB9681999.1"/>
    </source>
</evidence>
<evidence type="ECO:0008006" key="5">
    <source>
        <dbReference type="Google" id="ProtNLM"/>
    </source>
</evidence>
<proteinExistence type="predicted"/>
<organism evidence="3 4">
    <name type="scientific">Streptosporangium vulgare</name>
    <dbReference type="NCBI Taxonomy" id="46190"/>
    <lineage>
        <taxon>Bacteria</taxon>
        <taxon>Bacillati</taxon>
        <taxon>Actinomycetota</taxon>
        <taxon>Actinomycetes</taxon>
        <taxon>Streptosporangiales</taxon>
        <taxon>Streptosporangiaceae</taxon>
        <taxon>Streptosporangium</taxon>
    </lineage>
</organism>
<accession>A0ABV5TSK7</accession>
<reference evidence="3 4" key="1">
    <citation type="submission" date="2024-09" db="EMBL/GenBank/DDBJ databases">
        <authorList>
            <person name="Sun Q."/>
            <person name="Mori K."/>
        </authorList>
    </citation>
    <scope>NUCLEOTIDE SEQUENCE [LARGE SCALE GENOMIC DNA]</scope>
    <source>
        <strain evidence="3 4">JCM 3028</strain>
    </source>
</reference>
<dbReference type="Gene3D" id="3.20.20.70">
    <property type="entry name" value="Aldolase class I"/>
    <property type="match status" value="1"/>
</dbReference>
<evidence type="ECO:0000256" key="2">
    <source>
        <dbReference type="ARBA" id="ARBA00023235"/>
    </source>
</evidence>
<keyword evidence="2" id="KW-0413">Isomerase</keyword>
<dbReference type="InterPro" id="IPR011060">
    <property type="entry name" value="RibuloseP-bd_barrel"/>
</dbReference>
<protein>
    <recommendedName>
        <fullName evidence="5">Ribulose-phosphate 3-epimerase</fullName>
    </recommendedName>
</protein>
<dbReference type="Pfam" id="PF00834">
    <property type="entry name" value="Ribul_P_3_epim"/>
    <property type="match status" value="1"/>
</dbReference>
<comment type="caution">
    <text evidence="3">The sequence shown here is derived from an EMBL/GenBank/DDBJ whole genome shotgun (WGS) entry which is preliminary data.</text>
</comment>
<dbReference type="EMBL" id="JBHMBS010000043">
    <property type="protein sequence ID" value="MFB9681999.1"/>
    <property type="molecule type" value="Genomic_DNA"/>
</dbReference>
<name>A0ABV5TSK7_9ACTN</name>